<evidence type="ECO:0000313" key="2">
    <source>
        <dbReference type="Proteomes" id="UP000256405"/>
    </source>
</evidence>
<protein>
    <recommendedName>
        <fullName evidence="3">Transposase</fullName>
    </recommendedName>
</protein>
<dbReference type="OrthoDB" id="960108at2"/>
<dbReference type="Proteomes" id="UP000256405">
    <property type="component" value="Unassembled WGS sequence"/>
</dbReference>
<evidence type="ECO:0008006" key="3">
    <source>
        <dbReference type="Google" id="ProtNLM"/>
    </source>
</evidence>
<gene>
    <name evidence="1" type="ORF">C8N25_11158</name>
</gene>
<dbReference type="NCBIfam" id="NF047593">
    <property type="entry name" value="IS66_ISAeme5_TnpA"/>
    <property type="match status" value="1"/>
</dbReference>
<keyword evidence="2" id="KW-1185">Reference proteome</keyword>
<sequence>MKKTTNEAYYSLYCKWQESGKTKAAFAASEGIPKATFYYWCRKFDTDTIPAAFPSPFSIIPMHPTTASPVARISYPSGICVELFGAVDVVTVRELLG</sequence>
<organism evidence="1 2">
    <name type="scientific">Algoriphagus antarcticus</name>
    <dbReference type="NCBI Taxonomy" id="238540"/>
    <lineage>
        <taxon>Bacteria</taxon>
        <taxon>Pseudomonadati</taxon>
        <taxon>Bacteroidota</taxon>
        <taxon>Cytophagia</taxon>
        <taxon>Cytophagales</taxon>
        <taxon>Cyclobacteriaceae</taxon>
        <taxon>Algoriphagus</taxon>
    </lineage>
</organism>
<dbReference type="AlphaFoldDB" id="A0A3E0DU34"/>
<proteinExistence type="predicted"/>
<reference evidence="1 2" key="1">
    <citation type="submission" date="2018-08" db="EMBL/GenBank/DDBJ databases">
        <title>Genomic Encyclopedia of Archaeal and Bacterial Type Strains, Phase II (KMG-II): from individual species to whole genera.</title>
        <authorList>
            <person name="Goeker M."/>
        </authorList>
    </citation>
    <scope>NUCLEOTIDE SEQUENCE [LARGE SCALE GENOMIC DNA]</scope>
    <source>
        <strain evidence="1 2">DSM 15986</strain>
    </source>
</reference>
<accession>A0A3E0DU34</accession>
<dbReference type="EMBL" id="QUNF01000011">
    <property type="protein sequence ID" value="REG87079.1"/>
    <property type="molecule type" value="Genomic_DNA"/>
</dbReference>
<comment type="caution">
    <text evidence="1">The sequence shown here is derived from an EMBL/GenBank/DDBJ whole genome shotgun (WGS) entry which is preliminary data.</text>
</comment>
<name>A0A3E0DU34_9BACT</name>
<dbReference type="RefSeq" id="WP_086540182.1">
    <property type="nucleotide sequence ID" value="NZ_MSSW01000008.1"/>
</dbReference>
<evidence type="ECO:0000313" key="1">
    <source>
        <dbReference type="EMBL" id="REG87079.1"/>
    </source>
</evidence>